<dbReference type="InterPro" id="IPR036397">
    <property type="entry name" value="RNaseH_sf"/>
</dbReference>
<dbReference type="PANTHER" id="PTHR43040:SF1">
    <property type="entry name" value="RIBONUCLEASE D"/>
    <property type="match status" value="1"/>
</dbReference>
<dbReference type="PANTHER" id="PTHR43040">
    <property type="entry name" value="RIBONUCLEASE D"/>
    <property type="match status" value="1"/>
</dbReference>
<comment type="caution">
    <text evidence="2">The sequence shown here is derived from an EMBL/GenBank/DDBJ whole genome shotgun (WGS) entry which is preliminary data.</text>
</comment>
<dbReference type="InterPro" id="IPR012337">
    <property type="entry name" value="RNaseH-like_sf"/>
</dbReference>
<dbReference type="GO" id="GO:0003676">
    <property type="term" value="F:nucleic acid binding"/>
    <property type="evidence" value="ECO:0007669"/>
    <property type="project" value="InterPro"/>
</dbReference>
<dbReference type="GO" id="GO:0008408">
    <property type="term" value="F:3'-5' exonuclease activity"/>
    <property type="evidence" value="ECO:0007669"/>
    <property type="project" value="InterPro"/>
</dbReference>
<evidence type="ECO:0000313" key="2">
    <source>
        <dbReference type="EMBL" id="KAK0664611.1"/>
    </source>
</evidence>
<dbReference type="AlphaFoldDB" id="A0AA39Z5V2"/>
<evidence type="ECO:0000313" key="3">
    <source>
        <dbReference type="Proteomes" id="UP001174997"/>
    </source>
</evidence>
<accession>A0AA39Z5V2</accession>
<protein>
    <submittedName>
        <fullName evidence="2">Ribonuclease H-like domain-containing protein</fullName>
    </submittedName>
</protein>
<dbReference type="SUPFAM" id="SSF53098">
    <property type="entry name" value="Ribonuclease H-like"/>
    <property type="match status" value="1"/>
</dbReference>
<dbReference type="InterPro" id="IPR002562">
    <property type="entry name" value="3'-5'_exonuclease_dom"/>
</dbReference>
<dbReference type="EMBL" id="JAULSY010000117">
    <property type="protein sequence ID" value="KAK0664611.1"/>
    <property type="molecule type" value="Genomic_DNA"/>
</dbReference>
<dbReference type="GO" id="GO:0006139">
    <property type="term" value="P:nucleobase-containing compound metabolic process"/>
    <property type="evidence" value="ECO:0007669"/>
    <property type="project" value="InterPro"/>
</dbReference>
<reference evidence="2" key="1">
    <citation type="submission" date="2023-06" db="EMBL/GenBank/DDBJ databases">
        <title>Genome-scale phylogeny and comparative genomics of the fungal order Sordariales.</title>
        <authorList>
            <consortium name="Lawrence Berkeley National Laboratory"/>
            <person name="Hensen N."/>
            <person name="Bonometti L."/>
            <person name="Westerberg I."/>
            <person name="Brannstrom I.O."/>
            <person name="Guillou S."/>
            <person name="Cros-Aarteil S."/>
            <person name="Calhoun S."/>
            <person name="Haridas S."/>
            <person name="Kuo A."/>
            <person name="Mondo S."/>
            <person name="Pangilinan J."/>
            <person name="Riley R."/>
            <person name="Labutti K."/>
            <person name="Andreopoulos B."/>
            <person name="Lipzen A."/>
            <person name="Chen C."/>
            <person name="Yanf M."/>
            <person name="Daum C."/>
            <person name="Ng V."/>
            <person name="Clum A."/>
            <person name="Steindorff A."/>
            <person name="Ohm R."/>
            <person name="Martin F."/>
            <person name="Silar P."/>
            <person name="Natvig D."/>
            <person name="Lalanne C."/>
            <person name="Gautier V."/>
            <person name="Ament-Velasquez S.L."/>
            <person name="Kruys A."/>
            <person name="Hutchinson M.I."/>
            <person name="Powell A.J."/>
            <person name="Barry K."/>
            <person name="Miller A.N."/>
            <person name="Grigoriev I.V."/>
            <person name="Debuchy R."/>
            <person name="Gladieux P."/>
            <person name="Thoren M.H."/>
            <person name="Johannesson H."/>
        </authorList>
    </citation>
    <scope>NUCLEOTIDE SEQUENCE</scope>
    <source>
        <strain evidence="2">CBS 307.81</strain>
    </source>
</reference>
<dbReference type="Proteomes" id="UP001174997">
    <property type="component" value="Unassembled WGS sequence"/>
</dbReference>
<keyword evidence="3" id="KW-1185">Reference proteome</keyword>
<evidence type="ECO:0000259" key="1">
    <source>
        <dbReference type="SMART" id="SM00474"/>
    </source>
</evidence>
<dbReference type="Gene3D" id="3.30.420.10">
    <property type="entry name" value="Ribonuclease H-like superfamily/Ribonuclease H"/>
    <property type="match status" value="1"/>
</dbReference>
<name>A0AA39Z5V2_9PEZI</name>
<feature type="domain" description="3'-5' exonuclease" evidence="1">
    <location>
        <begin position="5"/>
        <end position="210"/>
    </location>
</feature>
<gene>
    <name evidence="2" type="ORF">QBC41DRAFT_233504</name>
</gene>
<sequence length="274" mass="31058">MIPGVTIIDTPELLSELLGTLINLPVRPPSLYLDLEGQDLSRRGTISIIQIHVSPLRHTYLTDVHTLKEKVFSTTGKSDDENITLKTILEDATIPKVFFDVRNDSDALYHLYGVSLAGVHDIQLMKFALAPFKRLMGLAYCMELDACSSEEEVKAVKATKETGRKLFSPACGGSYDVFNQRPIPDRIVEYCAQNAHILPVLWKEYDERLGRLCDGEKKRDLITKEAVERVRVSQTVEYGKWDRREMIKGPRGVEWKVKYVHDGCCDSGMVLRSR</sequence>
<proteinExistence type="predicted"/>
<dbReference type="Pfam" id="PF01612">
    <property type="entry name" value="DNA_pol_A_exo1"/>
    <property type="match status" value="1"/>
</dbReference>
<dbReference type="SMART" id="SM00474">
    <property type="entry name" value="35EXOc"/>
    <property type="match status" value="1"/>
</dbReference>
<organism evidence="2 3">
    <name type="scientific">Cercophora samala</name>
    <dbReference type="NCBI Taxonomy" id="330535"/>
    <lineage>
        <taxon>Eukaryota</taxon>
        <taxon>Fungi</taxon>
        <taxon>Dikarya</taxon>
        <taxon>Ascomycota</taxon>
        <taxon>Pezizomycotina</taxon>
        <taxon>Sordariomycetes</taxon>
        <taxon>Sordariomycetidae</taxon>
        <taxon>Sordariales</taxon>
        <taxon>Lasiosphaeriaceae</taxon>
        <taxon>Cercophora</taxon>
    </lineage>
</organism>